<proteinExistence type="predicted"/>
<feature type="transmembrane region" description="Helical" evidence="1">
    <location>
        <begin position="126"/>
        <end position="149"/>
    </location>
</feature>
<sequence length="157" mass="18336">MITMMIMAILIFPWTKHPLSMGFMLILQTLFISISTGLMMTNFWFSYILLITMLSGMLVLFIYMSSIASNEKFNLSIKMSLIFIISPLSLYLDYTIKNSKFFPAKTKILEYEQINSMLKLFNDQGLMTIMMVLYLLFTMICITYIVNIYEGPMRQKS</sequence>
<evidence type="ECO:0000313" key="2">
    <source>
        <dbReference type="EMBL" id="AXS65066.1"/>
    </source>
</evidence>
<protein>
    <submittedName>
        <fullName evidence="2">NADH dehydrogenase subunit 6</fullName>
    </submittedName>
</protein>
<feature type="transmembrane region" description="Helical" evidence="1">
    <location>
        <begin position="21"/>
        <end position="38"/>
    </location>
</feature>
<keyword evidence="1" id="KW-1133">Transmembrane helix</keyword>
<gene>
    <name evidence="2" type="primary">nad6</name>
</gene>
<dbReference type="EMBL" id="MG193354">
    <property type="protein sequence ID" value="AXS65066.1"/>
    <property type="molecule type" value="Genomic_DNA"/>
</dbReference>
<reference evidence="2" key="1">
    <citation type="journal article" date="2018" name="J. ISSAAS">
        <title>The contribution of mitochondrial metagenomics to large-scale data mining and phylogenetic analysis of Coleoptera.</title>
        <authorList>
            <person name="Miller K."/>
            <person name="Linard B."/>
            <person name="Motyka M."/>
            <person name="Bocek M."/>
            <person name="Vogler A.P."/>
        </authorList>
    </citation>
    <scope>NUCLEOTIDE SEQUENCE</scope>
</reference>
<organism evidence="2">
    <name type="scientific">Coleoptera sp. 1 KM-2017</name>
    <dbReference type="NCBI Taxonomy" id="2219312"/>
    <lineage>
        <taxon>Eukaryota</taxon>
        <taxon>Metazoa</taxon>
        <taxon>Ecdysozoa</taxon>
        <taxon>Arthropoda</taxon>
        <taxon>Hexapoda</taxon>
        <taxon>Insecta</taxon>
        <taxon>Pterygota</taxon>
        <taxon>Neoptera</taxon>
        <taxon>Endopterygota</taxon>
        <taxon>Coleoptera</taxon>
    </lineage>
</organism>
<dbReference type="AlphaFoldDB" id="A0A346RG69"/>
<feature type="transmembrane region" description="Helical" evidence="1">
    <location>
        <begin position="75"/>
        <end position="92"/>
    </location>
</feature>
<keyword evidence="2" id="KW-0496">Mitochondrion</keyword>
<evidence type="ECO:0000256" key="1">
    <source>
        <dbReference type="SAM" id="Phobius"/>
    </source>
</evidence>
<geneLocation type="mitochondrion" evidence="2"/>
<name>A0A346RG69_9COLE</name>
<keyword evidence="1" id="KW-0812">Transmembrane</keyword>
<keyword evidence="1" id="KW-0472">Membrane</keyword>
<accession>A0A346RG69</accession>
<feature type="transmembrane region" description="Helical" evidence="1">
    <location>
        <begin position="44"/>
        <end position="63"/>
    </location>
</feature>